<dbReference type="PANTHER" id="PTHR47481">
    <property type="match status" value="1"/>
</dbReference>
<dbReference type="PANTHER" id="PTHR47481:SF41">
    <property type="entry name" value="COPIA-LIKE POLYPROTEIN_RETROTRANSPOSON"/>
    <property type="match status" value="1"/>
</dbReference>
<dbReference type="GO" id="GO:0016301">
    <property type="term" value="F:kinase activity"/>
    <property type="evidence" value="ECO:0007669"/>
    <property type="project" value="UniProtKB-KW"/>
</dbReference>
<gene>
    <name evidence="1" type="ORF">Tci_145411</name>
</gene>
<keyword evidence="1" id="KW-0418">Kinase</keyword>
<dbReference type="Pfam" id="PF14223">
    <property type="entry name" value="Retrotran_gag_2"/>
    <property type="match status" value="1"/>
</dbReference>
<feature type="non-terminal residue" evidence="1">
    <location>
        <position position="1"/>
    </location>
</feature>
<name>A0A699GPI1_TANCI</name>
<evidence type="ECO:0000313" key="1">
    <source>
        <dbReference type="EMBL" id="GEV73434.1"/>
    </source>
</evidence>
<dbReference type="EMBL" id="BKCJ010032559">
    <property type="protein sequence ID" value="GEV73434.1"/>
    <property type="molecule type" value="Genomic_DNA"/>
</dbReference>
<sequence length="305" mass="33998">SLDLKSHVEKDTASTNLDWCQLDDLIKMWILGSLYDSLQEQVVTTPGNAKALWDHLKELFHDNKDARALNLDNELHSIKIGKMTVNEYYTKIKFMADRLKNLGCVVSDKNFVIYTVNGLDSSVYASFPGFVDSRYPNHIIDSLHKEFGMTDLEALNYFLGISVVRHPTGLFLSQKKYALQLLEHGAALCCSQTYLALCSGHPGAWSSRICFATTSLVKYTDADWAGCSSTCSAKAEYHGVVNVVAETTSIRNLLRELNSPLLIATLVYCDNYADIFTKGLPSALFEDFQSSLNVRPPPAQTARAY</sequence>
<reference evidence="1" key="1">
    <citation type="journal article" date="2019" name="Sci. Rep.">
        <title>Draft genome of Tanacetum cinerariifolium, the natural source of mosquito coil.</title>
        <authorList>
            <person name="Yamashiro T."/>
            <person name="Shiraishi A."/>
            <person name="Satake H."/>
            <person name="Nakayama K."/>
        </authorList>
    </citation>
    <scope>NUCLEOTIDE SEQUENCE</scope>
</reference>
<dbReference type="AlphaFoldDB" id="A0A699GPI1"/>
<keyword evidence="1" id="KW-0808">Transferase</keyword>
<protein>
    <submittedName>
        <fullName evidence="1">Hybrid signal transduction histidine kinase M</fullName>
    </submittedName>
</protein>
<organism evidence="1">
    <name type="scientific">Tanacetum cinerariifolium</name>
    <name type="common">Dalmatian daisy</name>
    <name type="synonym">Chrysanthemum cinerariifolium</name>
    <dbReference type="NCBI Taxonomy" id="118510"/>
    <lineage>
        <taxon>Eukaryota</taxon>
        <taxon>Viridiplantae</taxon>
        <taxon>Streptophyta</taxon>
        <taxon>Embryophyta</taxon>
        <taxon>Tracheophyta</taxon>
        <taxon>Spermatophyta</taxon>
        <taxon>Magnoliopsida</taxon>
        <taxon>eudicotyledons</taxon>
        <taxon>Gunneridae</taxon>
        <taxon>Pentapetalae</taxon>
        <taxon>asterids</taxon>
        <taxon>campanulids</taxon>
        <taxon>Asterales</taxon>
        <taxon>Asteraceae</taxon>
        <taxon>Asteroideae</taxon>
        <taxon>Anthemideae</taxon>
        <taxon>Anthemidinae</taxon>
        <taxon>Tanacetum</taxon>
    </lineage>
</organism>
<comment type="caution">
    <text evidence="1">The sequence shown here is derived from an EMBL/GenBank/DDBJ whole genome shotgun (WGS) entry which is preliminary data.</text>
</comment>
<accession>A0A699GPI1</accession>
<proteinExistence type="predicted"/>